<dbReference type="STRING" id="7574.A0A1S3JUJ3"/>
<keyword evidence="15 16" id="KW-1208">Phospholipid metabolism</keyword>
<evidence type="ECO:0000256" key="6">
    <source>
        <dbReference type="ARBA" id="ARBA00022516"/>
    </source>
</evidence>
<keyword evidence="19" id="KW-1185">Reference proteome</keyword>
<dbReference type="GO" id="GO:0046872">
    <property type="term" value="F:metal ion binding"/>
    <property type="evidence" value="ECO:0007669"/>
    <property type="project" value="UniProtKB-KW"/>
</dbReference>
<dbReference type="RefSeq" id="XP_013413766.1">
    <property type="nucleotide sequence ID" value="XM_013558312.1"/>
</dbReference>
<dbReference type="PIRSF" id="PIRSF000848">
    <property type="entry name" value="CDP_diag_ino_3_P"/>
    <property type="match status" value="1"/>
</dbReference>
<evidence type="ECO:0000256" key="9">
    <source>
        <dbReference type="ARBA" id="ARBA00022723"/>
    </source>
</evidence>
<reference evidence="20" key="1">
    <citation type="submission" date="2025-08" db="UniProtKB">
        <authorList>
            <consortium name="RefSeq"/>
        </authorList>
    </citation>
    <scope>IDENTIFICATION</scope>
    <source>
        <tissue evidence="20">Gonads</tissue>
    </source>
</reference>
<dbReference type="Proteomes" id="UP000085678">
    <property type="component" value="Unplaced"/>
</dbReference>
<keyword evidence="7 16" id="KW-0808">Transferase</keyword>
<protein>
    <recommendedName>
        <fullName evidence="5 16">CDP-diacylglycerol--inositol 3-phosphatidyltransferase</fullName>
        <ecNumber evidence="5 16">2.7.8.11</ecNumber>
    </recommendedName>
</protein>
<accession>A0A1S3JUJ3</accession>
<evidence type="ECO:0000256" key="17">
    <source>
        <dbReference type="RuleBase" id="RU003750"/>
    </source>
</evidence>
<evidence type="ECO:0000256" key="7">
    <source>
        <dbReference type="ARBA" id="ARBA00022679"/>
    </source>
</evidence>
<dbReference type="InterPro" id="IPR048254">
    <property type="entry name" value="CDP_ALCOHOL_P_TRANSF_CS"/>
</dbReference>
<dbReference type="InterPro" id="IPR014387">
    <property type="entry name" value="CDP_diag_ino_3_P_euk"/>
</dbReference>
<keyword evidence="11 18" id="KW-1133">Transmembrane helix</keyword>
<keyword evidence="6 16" id="KW-0444">Lipid biosynthesis</keyword>
<dbReference type="PROSITE" id="PS00379">
    <property type="entry name" value="CDP_ALCOHOL_P_TRANSF"/>
    <property type="match status" value="1"/>
</dbReference>
<dbReference type="KEGG" id="lak:106176088"/>
<dbReference type="InterPro" id="IPR000462">
    <property type="entry name" value="CDP-OH_P_trans"/>
</dbReference>
<feature type="transmembrane region" description="Helical" evidence="18">
    <location>
        <begin position="169"/>
        <end position="190"/>
    </location>
</feature>
<evidence type="ECO:0000256" key="2">
    <source>
        <dbReference type="ARBA" id="ARBA00001946"/>
    </source>
</evidence>
<evidence type="ECO:0000313" key="20">
    <source>
        <dbReference type="RefSeq" id="XP_013413766.1"/>
    </source>
</evidence>
<evidence type="ECO:0000256" key="13">
    <source>
        <dbReference type="ARBA" id="ARBA00023136"/>
    </source>
</evidence>
<gene>
    <name evidence="20" type="primary">LOC106176088</name>
</gene>
<dbReference type="GO" id="GO:0003881">
    <property type="term" value="F:CDP-diacylglycerol-inositol 3-phosphatidyltransferase activity"/>
    <property type="evidence" value="ECO:0007669"/>
    <property type="project" value="UniProtKB-UniRule"/>
</dbReference>
<dbReference type="GO" id="GO:0016020">
    <property type="term" value="C:membrane"/>
    <property type="evidence" value="ECO:0007669"/>
    <property type="project" value="UniProtKB-SubCell"/>
</dbReference>
<dbReference type="Gene3D" id="1.20.120.1760">
    <property type="match status" value="1"/>
</dbReference>
<keyword evidence="12 16" id="KW-0443">Lipid metabolism</keyword>
<dbReference type="EC" id="2.7.8.11" evidence="5 16"/>
<dbReference type="InParanoid" id="A0A1S3JUJ3"/>
<feature type="transmembrane region" description="Helical" evidence="18">
    <location>
        <begin position="138"/>
        <end position="157"/>
    </location>
</feature>
<comment type="cofactor">
    <cofactor evidence="2">
        <name>Mg(2+)</name>
        <dbReference type="ChEBI" id="CHEBI:18420"/>
    </cofactor>
</comment>
<keyword evidence="10" id="KW-0460">Magnesium</keyword>
<dbReference type="AlphaFoldDB" id="A0A1S3JUJ3"/>
<keyword evidence="9" id="KW-0479">Metal-binding</keyword>
<proteinExistence type="inferred from homology"/>
<dbReference type="Pfam" id="PF01066">
    <property type="entry name" value="CDP-OH_P_transf"/>
    <property type="match status" value="1"/>
</dbReference>
<evidence type="ECO:0000313" key="19">
    <source>
        <dbReference type="Proteomes" id="UP000085678"/>
    </source>
</evidence>
<comment type="subcellular location">
    <subcellularLocation>
        <location evidence="3">Membrane</location>
        <topology evidence="3">Multi-pass membrane protein</topology>
    </subcellularLocation>
</comment>
<evidence type="ECO:0000256" key="3">
    <source>
        <dbReference type="ARBA" id="ARBA00004141"/>
    </source>
</evidence>
<name>A0A1S3JUJ3_LINAN</name>
<dbReference type="PANTHER" id="PTHR15362:SF4">
    <property type="entry name" value="CDP-DIACYLGLYCEROL--INOSITOL 3-PHOSPHATIDYLTRANSFERASE"/>
    <property type="match status" value="1"/>
</dbReference>
<evidence type="ECO:0000256" key="18">
    <source>
        <dbReference type="SAM" id="Phobius"/>
    </source>
</evidence>
<evidence type="ECO:0000256" key="10">
    <source>
        <dbReference type="ARBA" id="ARBA00022842"/>
    </source>
</evidence>
<evidence type="ECO:0000256" key="16">
    <source>
        <dbReference type="PIRNR" id="PIRNR000848"/>
    </source>
</evidence>
<evidence type="ECO:0000256" key="12">
    <source>
        <dbReference type="ARBA" id="ARBA00023098"/>
    </source>
</evidence>
<evidence type="ECO:0000256" key="1">
    <source>
        <dbReference type="ARBA" id="ARBA00001936"/>
    </source>
</evidence>
<keyword evidence="8 18" id="KW-0812">Transmembrane</keyword>
<keyword evidence="13 16" id="KW-0472">Membrane</keyword>
<evidence type="ECO:0000256" key="8">
    <source>
        <dbReference type="ARBA" id="ARBA00022692"/>
    </source>
</evidence>
<dbReference type="GeneID" id="106176088"/>
<sequence length="207" mass="23317">MANNVFFFVPNIIGYLRIGIALVAFCLMPSKQYAAFWLYTVSFSLDMVDGHFARYLQQVSVFGSLLDMLIDRCTLLCMLTRLSLCYPRHAIVFSALTCLDISSHWMYMYSSVLLGYKSHKIVDPEIGPLLMLYYGNPIFLDVVFYGSMTFFGLLYLVTITPGPRVPGSAWGVWQLICVACAPVEIVQIVINLSMLHTASFRMAAIDT</sequence>
<dbReference type="PANTHER" id="PTHR15362">
    <property type="entry name" value="PHOSPHATIDYLINOSITOL SYNTHASE"/>
    <property type="match status" value="1"/>
</dbReference>
<comment type="similarity">
    <text evidence="4 16 17">Belongs to the CDP-alcohol phosphatidyltransferase class-I family.</text>
</comment>
<keyword evidence="14 16" id="KW-0594">Phospholipid biosynthesis</keyword>
<dbReference type="InterPro" id="IPR043130">
    <property type="entry name" value="CDP-OH_PTrfase_TM_dom"/>
</dbReference>
<dbReference type="GO" id="GO:0005794">
    <property type="term" value="C:Golgi apparatus"/>
    <property type="evidence" value="ECO:0007669"/>
    <property type="project" value="TreeGrafter"/>
</dbReference>
<dbReference type="OrthoDB" id="10251079at2759"/>
<comment type="catalytic activity">
    <reaction evidence="16">
        <text>a CDP-1,2-diacyl-sn-glycerol + myo-inositol = a 1,2-diacyl-sn-glycero-3-phospho-(1D-myo-inositol) + CMP + H(+)</text>
        <dbReference type="Rhea" id="RHEA:11580"/>
        <dbReference type="ChEBI" id="CHEBI:15378"/>
        <dbReference type="ChEBI" id="CHEBI:17268"/>
        <dbReference type="ChEBI" id="CHEBI:57880"/>
        <dbReference type="ChEBI" id="CHEBI:58332"/>
        <dbReference type="ChEBI" id="CHEBI:60377"/>
        <dbReference type="EC" id="2.7.8.11"/>
    </reaction>
</comment>
<dbReference type="GO" id="GO:0006661">
    <property type="term" value="P:phosphatidylinositol biosynthetic process"/>
    <property type="evidence" value="ECO:0007669"/>
    <property type="project" value="TreeGrafter"/>
</dbReference>
<organism evidence="19 20">
    <name type="scientific">Lingula anatina</name>
    <name type="common">Brachiopod</name>
    <name type="synonym">Lingula unguis</name>
    <dbReference type="NCBI Taxonomy" id="7574"/>
    <lineage>
        <taxon>Eukaryota</taxon>
        <taxon>Metazoa</taxon>
        <taxon>Spiralia</taxon>
        <taxon>Lophotrochozoa</taxon>
        <taxon>Brachiopoda</taxon>
        <taxon>Linguliformea</taxon>
        <taxon>Lingulata</taxon>
        <taxon>Lingulida</taxon>
        <taxon>Linguloidea</taxon>
        <taxon>Lingulidae</taxon>
        <taxon>Lingula</taxon>
    </lineage>
</organism>
<evidence type="ECO:0000256" key="15">
    <source>
        <dbReference type="ARBA" id="ARBA00023264"/>
    </source>
</evidence>
<evidence type="ECO:0000256" key="14">
    <source>
        <dbReference type="ARBA" id="ARBA00023209"/>
    </source>
</evidence>
<evidence type="ECO:0000256" key="4">
    <source>
        <dbReference type="ARBA" id="ARBA00010441"/>
    </source>
</evidence>
<evidence type="ECO:0000256" key="5">
    <source>
        <dbReference type="ARBA" id="ARBA00013212"/>
    </source>
</evidence>
<feature type="transmembrane region" description="Helical" evidence="18">
    <location>
        <begin position="6"/>
        <end position="27"/>
    </location>
</feature>
<evidence type="ECO:0000256" key="11">
    <source>
        <dbReference type="ARBA" id="ARBA00022989"/>
    </source>
</evidence>
<comment type="cofactor">
    <cofactor evidence="1">
        <name>Mn(2+)</name>
        <dbReference type="ChEBI" id="CHEBI:29035"/>
    </cofactor>
</comment>